<accession>A0A0F9JQP8</accession>
<reference evidence="1" key="1">
    <citation type="journal article" date="2015" name="Nature">
        <title>Complex archaea that bridge the gap between prokaryotes and eukaryotes.</title>
        <authorList>
            <person name="Spang A."/>
            <person name="Saw J.H."/>
            <person name="Jorgensen S.L."/>
            <person name="Zaremba-Niedzwiedzka K."/>
            <person name="Martijn J."/>
            <person name="Lind A.E."/>
            <person name="van Eijk R."/>
            <person name="Schleper C."/>
            <person name="Guy L."/>
            <person name="Ettema T.J."/>
        </authorList>
    </citation>
    <scope>NUCLEOTIDE SEQUENCE</scope>
</reference>
<comment type="caution">
    <text evidence="1">The sequence shown here is derived from an EMBL/GenBank/DDBJ whole genome shotgun (WGS) entry which is preliminary data.</text>
</comment>
<proteinExistence type="predicted"/>
<sequence>MARYMKYTKQDLARFDSMYKTAQAYAEAYRKSARDCLIRIVAIRKQLNLTDSGAPKPSRFLESLVKLEKGN</sequence>
<dbReference type="EMBL" id="LAZR01009543">
    <property type="protein sequence ID" value="KKM71993.1"/>
    <property type="molecule type" value="Genomic_DNA"/>
</dbReference>
<evidence type="ECO:0000313" key="1">
    <source>
        <dbReference type="EMBL" id="KKM71993.1"/>
    </source>
</evidence>
<dbReference type="AlphaFoldDB" id="A0A0F9JQP8"/>
<gene>
    <name evidence="1" type="ORF">LCGC14_1424980</name>
</gene>
<organism evidence="1">
    <name type="scientific">marine sediment metagenome</name>
    <dbReference type="NCBI Taxonomy" id="412755"/>
    <lineage>
        <taxon>unclassified sequences</taxon>
        <taxon>metagenomes</taxon>
        <taxon>ecological metagenomes</taxon>
    </lineage>
</organism>
<protein>
    <submittedName>
        <fullName evidence="1">Uncharacterized protein</fullName>
    </submittedName>
</protein>
<name>A0A0F9JQP8_9ZZZZ</name>